<sequence>MVVEVKHSVLHCCYTN</sequence>
<reference evidence="1" key="1">
    <citation type="submission" date="2014-09" db="EMBL/GenBank/DDBJ databases">
        <authorList>
            <person name="Magalhaes I.L.F."/>
            <person name="Oliveira U."/>
            <person name="Santos F.R."/>
            <person name="Vidigal T.H.D.A."/>
            <person name="Brescovit A.D."/>
            <person name="Santos A.J."/>
        </authorList>
    </citation>
    <scope>NUCLEOTIDE SEQUENCE</scope>
    <source>
        <tissue evidence="1">Shoot tissue taken approximately 20 cm above the soil surface</tissue>
    </source>
</reference>
<name>A0A0A9FQG9_ARUDO</name>
<dbReference type="EMBL" id="GBRH01183354">
    <property type="protein sequence ID" value="JAE14542.1"/>
    <property type="molecule type" value="Transcribed_RNA"/>
</dbReference>
<dbReference type="AlphaFoldDB" id="A0A0A9FQG9"/>
<accession>A0A0A9FQG9</accession>
<organism evidence="1">
    <name type="scientific">Arundo donax</name>
    <name type="common">Giant reed</name>
    <name type="synonym">Donax arundinaceus</name>
    <dbReference type="NCBI Taxonomy" id="35708"/>
    <lineage>
        <taxon>Eukaryota</taxon>
        <taxon>Viridiplantae</taxon>
        <taxon>Streptophyta</taxon>
        <taxon>Embryophyta</taxon>
        <taxon>Tracheophyta</taxon>
        <taxon>Spermatophyta</taxon>
        <taxon>Magnoliopsida</taxon>
        <taxon>Liliopsida</taxon>
        <taxon>Poales</taxon>
        <taxon>Poaceae</taxon>
        <taxon>PACMAD clade</taxon>
        <taxon>Arundinoideae</taxon>
        <taxon>Arundineae</taxon>
        <taxon>Arundo</taxon>
    </lineage>
</organism>
<reference evidence="1" key="2">
    <citation type="journal article" date="2015" name="Data Brief">
        <title>Shoot transcriptome of the giant reed, Arundo donax.</title>
        <authorList>
            <person name="Barrero R.A."/>
            <person name="Guerrero F.D."/>
            <person name="Moolhuijzen P."/>
            <person name="Goolsby J.A."/>
            <person name="Tidwell J."/>
            <person name="Bellgard S.E."/>
            <person name="Bellgard M.I."/>
        </authorList>
    </citation>
    <scope>NUCLEOTIDE SEQUENCE</scope>
    <source>
        <tissue evidence="1">Shoot tissue taken approximately 20 cm above the soil surface</tissue>
    </source>
</reference>
<evidence type="ECO:0000313" key="1">
    <source>
        <dbReference type="EMBL" id="JAE14542.1"/>
    </source>
</evidence>
<proteinExistence type="predicted"/>
<protein>
    <submittedName>
        <fullName evidence="1">Uncharacterized protein</fullName>
    </submittedName>
</protein>